<dbReference type="PANTHER" id="PTHR21137:SF42">
    <property type="entry name" value="ODORANT RECEPTOR 83A"/>
    <property type="match status" value="1"/>
</dbReference>
<feature type="transmembrane region" description="Helical" evidence="9">
    <location>
        <begin position="145"/>
        <end position="166"/>
    </location>
</feature>
<name>A0A6J1MY11_BICAN</name>
<dbReference type="GO" id="GO:0007165">
    <property type="term" value="P:signal transduction"/>
    <property type="evidence" value="ECO:0007669"/>
    <property type="project" value="UniProtKB-KW"/>
</dbReference>
<dbReference type="GeneID" id="112043972"/>
<dbReference type="Proteomes" id="UP001652582">
    <property type="component" value="Chromosome 9"/>
</dbReference>
<keyword evidence="2 9" id="KW-0716">Sensory transduction</keyword>
<feature type="transmembrane region" description="Helical" evidence="9">
    <location>
        <begin position="33"/>
        <end position="56"/>
    </location>
</feature>
<reference evidence="11" key="1">
    <citation type="submission" date="2025-08" db="UniProtKB">
        <authorList>
            <consortium name="RefSeq"/>
        </authorList>
    </citation>
    <scope>IDENTIFICATION</scope>
</reference>
<keyword evidence="3 9" id="KW-0812">Transmembrane</keyword>
<keyword evidence="5 9" id="KW-1133">Transmembrane helix</keyword>
<evidence type="ECO:0000256" key="6">
    <source>
        <dbReference type="ARBA" id="ARBA00023136"/>
    </source>
</evidence>
<evidence type="ECO:0000256" key="9">
    <source>
        <dbReference type="RuleBase" id="RU351113"/>
    </source>
</evidence>
<organism evidence="10 11">
    <name type="scientific">Bicyclus anynana</name>
    <name type="common">Squinting bush brown butterfly</name>
    <dbReference type="NCBI Taxonomy" id="110368"/>
    <lineage>
        <taxon>Eukaryota</taxon>
        <taxon>Metazoa</taxon>
        <taxon>Ecdysozoa</taxon>
        <taxon>Arthropoda</taxon>
        <taxon>Hexapoda</taxon>
        <taxon>Insecta</taxon>
        <taxon>Pterygota</taxon>
        <taxon>Neoptera</taxon>
        <taxon>Endopterygota</taxon>
        <taxon>Lepidoptera</taxon>
        <taxon>Glossata</taxon>
        <taxon>Ditrysia</taxon>
        <taxon>Papilionoidea</taxon>
        <taxon>Nymphalidae</taxon>
        <taxon>Satyrinae</taxon>
        <taxon>Satyrini</taxon>
        <taxon>Mycalesina</taxon>
        <taxon>Bicyclus</taxon>
    </lineage>
</organism>
<accession>A0A6J1MY11</accession>
<protein>
    <recommendedName>
        <fullName evidence="9">Odorant receptor</fullName>
    </recommendedName>
</protein>
<dbReference type="KEGG" id="bany:112043972"/>
<keyword evidence="6 9" id="KW-0472">Membrane</keyword>
<gene>
    <name evidence="11" type="primary">LOC112043972</name>
</gene>
<feature type="transmembrane region" description="Helical" evidence="9">
    <location>
        <begin position="278"/>
        <end position="299"/>
    </location>
</feature>
<keyword evidence="10" id="KW-1185">Reference proteome</keyword>
<dbReference type="GO" id="GO:0004984">
    <property type="term" value="F:olfactory receptor activity"/>
    <property type="evidence" value="ECO:0007669"/>
    <property type="project" value="InterPro"/>
</dbReference>
<keyword evidence="4 9" id="KW-0552">Olfaction</keyword>
<evidence type="ECO:0000256" key="7">
    <source>
        <dbReference type="ARBA" id="ARBA00023170"/>
    </source>
</evidence>
<feature type="transmembrane region" description="Helical" evidence="9">
    <location>
        <begin position="311"/>
        <end position="328"/>
    </location>
</feature>
<dbReference type="GO" id="GO:0005549">
    <property type="term" value="F:odorant binding"/>
    <property type="evidence" value="ECO:0007669"/>
    <property type="project" value="InterPro"/>
</dbReference>
<dbReference type="AlphaFoldDB" id="A0A6J1MY11"/>
<dbReference type="GO" id="GO:0005886">
    <property type="term" value="C:plasma membrane"/>
    <property type="evidence" value="ECO:0007669"/>
    <property type="project" value="UniProtKB-SubCell"/>
</dbReference>
<evidence type="ECO:0000256" key="3">
    <source>
        <dbReference type="ARBA" id="ARBA00022692"/>
    </source>
</evidence>
<evidence type="ECO:0000256" key="1">
    <source>
        <dbReference type="ARBA" id="ARBA00004141"/>
    </source>
</evidence>
<evidence type="ECO:0000256" key="2">
    <source>
        <dbReference type="ARBA" id="ARBA00022606"/>
    </source>
</evidence>
<dbReference type="Pfam" id="PF02949">
    <property type="entry name" value="7tm_6"/>
    <property type="match status" value="1"/>
</dbReference>
<comment type="caution">
    <text evidence="9">Lacks conserved residue(s) required for the propagation of feature annotation.</text>
</comment>
<comment type="subcellular location">
    <subcellularLocation>
        <location evidence="9">Cell membrane</location>
        <topology evidence="9">Multi-pass membrane protein</topology>
    </subcellularLocation>
    <subcellularLocation>
        <location evidence="1">Membrane</location>
        <topology evidence="1">Multi-pass membrane protein</topology>
    </subcellularLocation>
</comment>
<sequence>MHGRLRNNLKLIIQQHMLRAGIWSDSSTYGIHWAAKASIVAFILTNITQAITLFTTKGDSKAQLACFSVLSFCFMGLLKLSCLVLKQKHWRNLLSQAIALEDEQLNNRDYKYDYDSDDEEDDTFNEQITSYTKKMSAISTWLSRVYVFTAIVFMASPFVEYGLGVIQGKPMDRYAHILPCWSPLDISVVGYMVNILAEIVASLYCVRVHIAFDLTVIGLMVFICGQFNLLHKYSERIGGKGENCELSNRRDIRAHFRITKCHYIHVFVLKSVNELGKLIKNILGVYFTLATLTLCSIAMQLKSEHLSAAQIISLLQYMGATLMQLFLFCQYGDAVFTDSFVSLGEGPFCSASWCLSPKIRREIAMLCIGMSRPSRMLAGPFNSLDLPSFIQIIRAAYSYYAVLRQTSK</sequence>
<evidence type="ECO:0000256" key="4">
    <source>
        <dbReference type="ARBA" id="ARBA00022725"/>
    </source>
</evidence>
<dbReference type="OrthoDB" id="7358226at2759"/>
<evidence type="ECO:0000256" key="5">
    <source>
        <dbReference type="ARBA" id="ARBA00022989"/>
    </source>
</evidence>
<dbReference type="InterPro" id="IPR004117">
    <property type="entry name" value="7tm6_olfct_rcpt"/>
</dbReference>
<keyword evidence="7 9" id="KW-0675">Receptor</keyword>
<evidence type="ECO:0000256" key="8">
    <source>
        <dbReference type="ARBA" id="ARBA00023224"/>
    </source>
</evidence>
<feature type="transmembrane region" description="Helical" evidence="9">
    <location>
        <begin position="211"/>
        <end position="230"/>
    </location>
</feature>
<proteinExistence type="inferred from homology"/>
<keyword evidence="8 9" id="KW-0807">Transducer</keyword>
<evidence type="ECO:0000313" key="11">
    <source>
        <dbReference type="RefSeq" id="XP_023935441.2"/>
    </source>
</evidence>
<comment type="similarity">
    <text evidence="9">Belongs to the insect chemoreceptor superfamily. Heteromeric odorant receptor channel (TC 1.A.69) family.</text>
</comment>
<dbReference type="PANTHER" id="PTHR21137">
    <property type="entry name" value="ODORANT RECEPTOR"/>
    <property type="match status" value="1"/>
</dbReference>
<feature type="transmembrane region" description="Helical" evidence="9">
    <location>
        <begin position="62"/>
        <end position="85"/>
    </location>
</feature>
<dbReference type="RefSeq" id="XP_023935441.2">
    <property type="nucleotide sequence ID" value="XM_024079673.2"/>
</dbReference>
<evidence type="ECO:0000313" key="10">
    <source>
        <dbReference type="Proteomes" id="UP001652582"/>
    </source>
</evidence>